<dbReference type="AlphaFoldDB" id="A0AAN8YR24"/>
<name>A0AAN8YR24_9MAGN</name>
<proteinExistence type="predicted"/>
<feature type="compositionally biased region" description="Polar residues" evidence="1">
    <location>
        <begin position="24"/>
        <end position="39"/>
    </location>
</feature>
<keyword evidence="2" id="KW-0472">Membrane</keyword>
<dbReference type="Proteomes" id="UP001370490">
    <property type="component" value="Unassembled WGS sequence"/>
</dbReference>
<dbReference type="PANTHER" id="PTHR35469:SF5">
    <property type="entry name" value="TRANSMEMBRANE PROTEIN"/>
    <property type="match status" value="1"/>
</dbReference>
<sequence length="241" mass="27278">MDREERRKRILERGSDRMAFITGKTESISSPTHHQSASLDQIYADVQEEYEASDNTPEKQDSTSESLGKQPVGATSKVEPPLHKREMSLEAIRAPLEPVLKPREYKYFFSSKQVSTCIMTSEGTRMICSVIIALLTVQSYAHFPIFGTTIVTSKSLIVIRPLYTLLLTNFAIVLSLLILEKRRNVEYVVQEEKEGPGEHNANFARVFRVMERSLVFYQALYAIFIDCSVYSVIVICGLSLA</sequence>
<reference evidence="3 4" key="1">
    <citation type="submission" date="2023-12" db="EMBL/GenBank/DDBJ databases">
        <title>A high-quality genome assembly for Dillenia turbinata (Dilleniales).</title>
        <authorList>
            <person name="Chanderbali A."/>
        </authorList>
    </citation>
    <scope>NUCLEOTIDE SEQUENCE [LARGE SCALE GENOMIC DNA]</scope>
    <source>
        <strain evidence="3">LSX21</strain>
        <tissue evidence="3">Leaf</tissue>
    </source>
</reference>
<feature type="region of interest" description="Disordered" evidence="1">
    <location>
        <begin position="1"/>
        <end position="80"/>
    </location>
</feature>
<comment type="caution">
    <text evidence="3">The sequence shown here is derived from an EMBL/GenBank/DDBJ whole genome shotgun (WGS) entry which is preliminary data.</text>
</comment>
<feature type="compositionally biased region" description="Basic and acidic residues" evidence="1">
    <location>
        <begin position="1"/>
        <end position="16"/>
    </location>
</feature>
<evidence type="ECO:0000313" key="4">
    <source>
        <dbReference type="Proteomes" id="UP001370490"/>
    </source>
</evidence>
<keyword evidence="2" id="KW-1133">Transmembrane helix</keyword>
<feature type="transmembrane region" description="Helical" evidence="2">
    <location>
        <begin position="126"/>
        <end position="145"/>
    </location>
</feature>
<organism evidence="3 4">
    <name type="scientific">Dillenia turbinata</name>
    <dbReference type="NCBI Taxonomy" id="194707"/>
    <lineage>
        <taxon>Eukaryota</taxon>
        <taxon>Viridiplantae</taxon>
        <taxon>Streptophyta</taxon>
        <taxon>Embryophyta</taxon>
        <taxon>Tracheophyta</taxon>
        <taxon>Spermatophyta</taxon>
        <taxon>Magnoliopsida</taxon>
        <taxon>eudicotyledons</taxon>
        <taxon>Gunneridae</taxon>
        <taxon>Pentapetalae</taxon>
        <taxon>Dilleniales</taxon>
        <taxon>Dilleniaceae</taxon>
        <taxon>Dillenia</taxon>
    </lineage>
</organism>
<gene>
    <name evidence="3" type="ORF">RJ641_024182</name>
</gene>
<dbReference type="PANTHER" id="PTHR35469">
    <property type="entry name" value="TRANSMEMBRANE PROTEIN"/>
    <property type="match status" value="1"/>
</dbReference>
<keyword evidence="2" id="KW-0812">Transmembrane</keyword>
<accession>A0AAN8YR24</accession>
<feature type="transmembrane region" description="Helical" evidence="2">
    <location>
        <begin position="214"/>
        <end position="240"/>
    </location>
</feature>
<evidence type="ECO:0000256" key="1">
    <source>
        <dbReference type="SAM" id="MobiDB-lite"/>
    </source>
</evidence>
<keyword evidence="4" id="KW-1185">Reference proteome</keyword>
<protein>
    <submittedName>
        <fullName evidence="3">Uncharacterized protein</fullName>
    </submittedName>
</protein>
<evidence type="ECO:0000256" key="2">
    <source>
        <dbReference type="SAM" id="Phobius"/>
    </source>
</evidence>
<evidence type="ECO:0000313" key="3">
    <source>
        <dbReference type="EMBL" id="KAK6912089.1"/>
    </source>
</evidence>
<feature type="transmembrane region" description="Helical" evidence="2">
    <location>
        <begin position="157"/>
        <end position="179"/>
    </location>
</feature>
<dbReference type="EMBL" id="JBAMMX010000028">
    <property type="protein sequence ID" value="KAK6912089.1"/>
    <property type="molecule type" value="Genomic_DNA"/>
</dbReference>